<evidence type="ECO:0000256" key="2">
    <source>
        <dbReference type="ARBA" id="ARBA00010199"/>
    </source>
</evidence>
<feature type="transmembrane region" description="Helical" evidence="7">
    <location>
        <begin position="407"/>
        <end position="427"/>
    </location>
</feature>
<comment type="caution">
    <text evidence="8">The sequence shown here is derived from an EMBL/GenBank/DDBJ whole genome shotgun (WGS) entry which is preliminary data.</text>
</comment>
<feature type="transmembrane region" description="Helical" evidence="7">
    <location>
        <begin position="297"/>
        <end position="316"/>
    </location>
</feature>
<evidence type="ECO:0000256" key="3">
    <source>
        <dbReference type="ARBA" id="ARBA00022692"/>
    </source>
</evidence>
<comment type="subcellular location">
    <subcellularLocation>
        <location evidence="1">Membrane</location>
        <topology evidence="1">Multi-pass membrane protein</topology>
    </subcellularLocation>
</comment>
<feature type="transmembrane region" description="Helical" evidence="7">
    <location>
        <begin position="337"/>
        <end position="357"/>
    </location>
</feature>
<dbReference type="InterPro" id="IPR002528">
    <property type="entry name" value="MATE_fam"/>
</dbReference>
<organism evidence="8 9">
    <name type="scientific">Lichtheimia corymbifera JMRC:FSU:9682</name>
    <dbReference type="NCBI Taxonomy" id="1263082"/>
    <lineage>
        <taxon>Eukaryota</taxon>
        <taxon>Fungi</taxon>
        <taxon>Fungi incertae sedis</taxon>
        <taxon>Mucoromycota</taxon>
        <taxon>Mucoromycotina</taxon>
        <taxon>Mucoromycetes</taxon>
        <taxon>Mucorales</taxon>
        <taxon>Lichtheimiaceae</taxon>
        <taxon>Lichtheimia</taxon>
    </lineage>
</organism>
<keyword evidence="3 7" id="KW-0812">Transmembrane</keyword>
<evidence type="ECO:0000256" key="6">
    <source>
        <dbReference type="SAM" id="MobiDB-lite"/>
    </source>
</evidence>
<dbReference type="Proteomes" id="UP000027586">
    <property type="component" value="Unassembled WGS sequence"/>
</dbReference>
<feature type="compositionally biased region" description="Polar residues" evidence="6">
    <location>
        <begin position="1"/>
        <end position="15"/>
    </location>
</feature>
<dbReference type="GO" id="GO:1990961">
    <property type="term" value="P:xenobiotic detoxification by transmembrane export across the plasma membrane"/>
    <property type="evidence" value="ECO:0007669"/>
    <property type="project" value="InterPro"/>
</dbReference>
<evidence type="ECO:0000256" key="7">
    <source>
        <dbReference type="SAM" id="Phobius"/>
    </source>
</evidence>
<feature type="transmembrane region" description="Helical" evidence="7">
    <location>
        <begin position="433"/>
        <end position="457"/>
    </location>
</feature>
<feature type="transmembrane region" description="Helical" evidence="7">
    <location>
        <begin position="185"/>
        <end position="204"/>
    </location>
</feature>
<name>A0A068S0Y3_9FUNG</name>
<feature type="transmembrane region" description="Helical" evidence="7">
    <location>
        <begin position="258"/>
        <end position="277"/>
    </location>
</feature>
<feature type="transmembrane region" description="Helical" evidence="7">
    <location>
        <begin position="377"/>
        <end position="395"/>
    </location>
</feature>
<evidence type="ECO:0000313" key="8">
    <source>
        <dbReference type="EMBL" id="CDH55660.1"/>
    </source>
</evidence>
<gene>
    <name evidence="8" type="ORF">LCOR_06778.1</name>
</gene>
<keyword evidence="4 7" id="KW-1133">Transmembrane helix</keyword>
<keyword evidence="5 7" id="KW-0472">Membrane</keyword>
<evidence type="ECO:0000313" key="9">
    <source>
        <dbReference type="Proteomes" id="UP000027586"/>
    </source>
</evidence>
<feature type="transmembrane region" description="Helical" evidence="7">
    <location>
        <begin position="156"/>
        <end position="173"/>
    </location>
</feature>
<dbReference type="VEuPathDB" id="FungiDB:LCOR_06778.1"/>
<comment type="similarity">
    <text evidence="2">Belongs to the multi antimicrobial extrusion (MATE) (TC 2.A.66.1) family.</text>
</comment>
<feature type="region of interest" description="Disordered" evidence="6">
    <location>
        <begin position="1"/>
        <end position="21"/>
    </location>
</feature>
<evidence type="ECO:0000256" key="4">
    <source>
        <dbReference type="ARBA" id="ARBA00022989"/>
    </source>
</evidence>
<dbReference type="CDD" id="cd13132">
    <property type="entry name" value="MATE_eukaryotic"/>
    <property type="match status" value="1"/>
</dbReference>
<dbReference type="NCBIfam" id="TIGR00797">
    <property type="entry name" value="matE"/>
    <property type="match status" value="1"/>
</dbReference>
<dbReference type="GO" id="GO:0042910">
    <property type="term" value="F:xenobiotic transmembrane transporter activity"/>
    <property type="evidence" value="ECO:0007669"/>
    <property type="project" value="InterPro"/>
</dbReference>
<feature type="transmembrane region" description="Helical" evidence="7">
    <location>
        <begin position="118"/>
        <end position="136"/>
    </location>
</feature>
<dbReference type="GO" id="GO:0016020">
    <property type="term" value="C:membrane"/>
    <property type="evidence" value="ECO:0007669"/>
    <property type="project" value="UniProtKB-SubCell"/>
</dbReference>
<proteinExistence type="inferred from homology"/>
<dbReference type="GO" id="GO:0015297">
    <property type="term" value="F:antiporter activity"/>
    <property type="evidence" value="ECO:0007669"/>
    <property type="project" value="InterPro"/>
</dbReference>
<dbReference type="EMBL" id="CBTN010000031">
    <property type="protein sequence ID" value="CDH55660.1"/>
    <property type="molecule type" value="Genomic_DNA"/>
</dbReference>
<evidence type="ECO:0000256" key="1">
    <source>
        <dbReference type="ARBA" id="ARBA00004141"/>
    </source>
</evidence>
<reference evidence="8" key="1">
    <citation type="submission" date="2013-08" db="EMBL/GenBank/DDBJ databases">
        <title>Gene expansion shapes genome architecture in the human pathogen Lichtheimia corymbifera: an evolutionary genomics analysis in the ancient terrestrial Mucorales (Mucoromycotina).</title>
        <authorList>
            <person name="Schwartze V.U."/>
            <person name="Winter S."/>
            <person name="Shelest E."/>
            <person name="Marcet-Houben M."/>
            <person name="Horn F."/>
            <person name="Wehner S."/>
            <person name="Hoffmann K."/>
            <person name="Riege K."/>
            <person name="Sammeth M."/>
            <person name="Nowrousian M."/>
            <person name="Valiante V."/>
            <person name="Linde J."/>
            <person name="Jacobsen I.D."/>
            <person name="Marz M."/>
            <person name="Brakhage A.A."/>
            <person name="Gabaldon T."/>
            <person name="Bocker S."/>
            <person name="Voigt K."/>
        </authorList>
    </citation>
    <scope>NUCLEOTIDE SEQUENCE [LARGE SCALE GENOMIC DNA]</scope>
    <source>
        <strain evidence="8">FSU 9682</strain>
    </source>
</reference>
<keyword evidence="9" id="KW-1185">Reference proteome</keyword>
<protein>
    <submittedName>
        <fullName evidence="8">Mate efflux family protein</fullName>
    </submittedName>
</protein>
<dbReference type="AlphaFoldDB" id="A0A068S0Y3"/>
<sequence length="570" mass="63125">MSTHETIVTESSPLLEQQPRRRQQQQQSWSEEFRWLLYNSIPLVGTYLLQNAMQIASVFSLGHLGPVELAAAALGTMFANVSAWSVVLGTATALDTFCAQAYTGARDKTLVGVYLQRSLLIMAILFIPIAVVWWYATSILLALNQDPELALKAGLFLRWFLIGAPAFMAFECTKKYMQAQGLMKPPTYAMIVAFPTSFLLNWILVHWEPVALGFIGAPLGTAISYWVMLLVLLGYIWKVRGSEAWGGWSREALREWWPFLKLAIPGILMVCSEWWAFEIAALAASYLGTTDLAAQSIVLSTISATFTIPYGISVAASNRVGNSLGEGLSLKSKRAAYTALIFSVGFGAGNSTLLLVTRSFFGYLFTSDPDVVIRVSQILPLCALFQIADALYGVSSGVFRGMGRQHVAAWINLLAYYVVGLPIGYVITFQHGWGLAGIWSSLCFAIWLSAFGEVAFLSTINWKKEVEIARARKQEGGVLDTIVDSHHIYTTHTLTHASHRISSVIIHVYMHTLPPPFASYTTPNKKIDRVIALNRNRLFGGRVPHGWPLILLESSRTTYTQDFNSDDRVT</sequence>
<dbReference type="Pfam" id="PF01554">
    <property type="entry name" value="MatE"/>
    <property type="match status" value="2"/>
</dbReference>
<dbReference type="InterPro" id="IPR045069">
    <property type="entry name" value="MATE_euk"/>
</dbReference>
<dbReference type="STRING" id="1263082.A0A068S0Y3"/>
<accession>A0A068S0Y3</accession>
<dbReference type="PANTHER" id="PTHR11206">
    <property type="entry name" value="MULTIDRUG RESISTANCE PROTEIN"/>
    <property type="match status" value="1"/>
</dbReference>
<evidence type="ECO:0000256" key="5">
    <source>
        <dbReference type="ARBA" id="ARBA00023136"/>
    </source>
</evidence>
<feature type="transmembrane region" description="Helical" evidence="7">
    <location>
        <begin position="210"/>
        <end position="237"/>
    </location>
</feature>
<dbReference type="OrthoDB" id="2126698at2759"/>